<keyword evidence="5" id="KW-1185">Reference proteome</keyword>
<dbReference type="GO" id="GO:0006508">
    <property type="term" value="P:proteolysis"/>
    <property type="evidence" value="ECO:0007669"/>
    <property type="project" value="InterPro"/>
</dbReference>
<dbReference type="PROSITE" id="PS50240">
    <property type="entry name" value="TRYPSIN_DOM"/>
    <property type="match status" value="1"/>
</dbReference>
<dbReference type="Gene3D" id="2.40.10.10">
    <property type="entry name" value="Trypsin-like serine proteases"/>
    <property type="match status" value="1"/>
</dbReference>
<dbReference type="GO" id="GO:0004252">
    <property type="term" value="F:serine-type endopeptidase activity"/>
    <property type="evidence" value="ECO:0007669"/>
    <property type="project" value="InterPro"/>
</dbReference>
<evidence type="ECO:0000259" key="3">
    <source>
        <dbReference type="PROSITE" id="PS50240"/>
    </source>
</evidence>
<dbReference type="Pfam" id="PF00089">
    <property type="entry name" value="Trypsin"/>
    <property type="match status" value="1"/>
</dbReference>
<dbReference type="AlphaFoldDB" id="A0A9D4SR69"/>
<comment type="similarity">
    <text evidence="2">Belongs to the peptidase S1 family. CLIP subfamily.</text>
</comment>
<evidence type="ECO:0000313" key="5">
    <source>
        <dbReference type="Proteomes" id="UP000821837"/>
    </source>
</evidence>
<reference evidence="4" key="2">
    <citation type="submission" date="2021-09" db="EMBL/GenBank/DDBJ databases">
        <authorList>
            <person name="Jia N."/>
            <person name="Wang J."/>
            <person name="Shi W."/>
            <person name="Du L."/>
            <person name="Sun Y."/>
            <person name="Zhan W."/>
            <person name="Jiang J."/>
            <person name="Wang Q."/>
            <person name="Zhang B."/>
            <person name="Ji P."/>
            <person name="Sakyi L.B."/>
            <person name="Cui X."/>
            <person name="Yuan T."/>
            <person name="Jiang B."/>
            <person name="Yang W."/>
            <person name="Lam T.T.-Y."/>
            <person name="Chang Q."/>
            <person name="Ding S."/>
            <person name="Wang X."/>
            <person name="Zhu J."/>
            <person name="Ruan X."/>
            <person name="Zhao L."/>
            <person name="Wei J."/>
            <person name="Que T."/>
            <person name="Du C."/>
            <person name="Cheng J."/>
            <person name="Dai P."/>
            <person name="Han X."/>
            <person name="Huang E."/>
            <person name="Gao Y."/>
            <person name="Liu J."/>
            <person name="Shao H."/>
            <person name="Ye R."/>
            <person name="Li L."/>
            <person name="Wei W."/>
            <person name="Wang X."/>
            <person name="Wang C."/>
            <person name="Huo Q."/>
            <person name="Li W."/>
            <person name="Guo W."/>
            <person name="Chen H."/>
            <person name="Chen S."/>
            <person name="Zhou L."/>
            <person name="Zhou L."/>
            <person name="Ni X."/>
            <person name="Tian J."/>
            <person name="Zhou Y."/>
            <person name="Sheng Y."/>
            <person name="Liu T."/>
            <person name="Pan Y."/>
            <person name="Xia L."/>
            <person name="Li J."/>
            <person name="Zhao F."/>
            <person name="Cao W."/>
        </authorList>
    </citation>
    <scope>NUCLEOTIDE SEQUENCE</scope>
    <source>
        <strain evidence="4">Rsan-2018</strain>
        <tissue evidence="4">Larvae</tissue>
    </source>
</reference>
<comment type="caution">
    <text evidence="4">The sequence shown here is derived from an EMBL/GenBank/DDBJ whole genome shotgun (WGS) entry which is preliminary data.</text>
</comment>
<dbReference type="CDD" id="cd00190">
    <property type="entry name" value="Tryp_SPc"/>
    <property type="match status" value="1"/>
</dbReference>
<dbReference type="FunFam" id="2.40.10.10:FF:000002">
    <property type="entry name" value="Transmembrane protease serine"/>
    <property type="match status" value="1"/>
</dbReference>
<dbReference type="InterPro" id="IPR001254">
    <property type="entry name" value="Trypsin_dom"/>
</dbReference>
<organism evidence="4 5">
    <name type="scientific">Rhipicephalus sanguineus</name>
    <name type="common">Brown dog tick</name>
    <name type="synonym">Ixodes sanguineus</name>
    <dbReference type="NCBI Taxonomy" id="34632"/>
    <lineage>
        <taxon>Eukaryota</taxon>
        <taxon>Metazoa</taxon>
        <taxon>Ecdysozoa</taxon>
        <taxon>Arthropoda</taxon>
        <taxon>Chelicerata</taxon>
        <taxon>Arachnida</taxon>
        <taxon>Acari</taxon>
        <taxon>Parasitiformes</taxon>
        <taxon>Ixodida</taxon>
        <taxon>Ixodoidea</taxon>
        <taxon>Ixodidae</taxon>
        <taxon>Rhipicephalinae</taxon>
        <taxon>Rhipicephalus</taxon>
        <taxon>Rhipicephalus</taxon>
    </lineage>
</organism>
<dbReference type="InterPro" id="IPR009003">
    <property type="entry name" value="Peptidase_S1_PA"/>
</dbReference>
<dbReference type="VEuPathDB" id="VectorBase:RSAN_048109"/>
<dbReference type="PANTHER" id="PTHR24253:SF153">
    <property type="entry name" value="SERINE PROTEASE HEPSIN"/>
    <property type="match status" value="1"/>
</dbReference>
<dbReference type="VEuPathDB" id="VectorBase:RSAN_050371"/>
<accession>A0A9D4SR69</accession>
<name>A0A9D4SR69_RHISA</name>
<protein>
    <recommendedName>
        <fullName evidence="3">Peptidase S1 domain-containing protein</fullName>
    </recommendedName>
</protein>
<evidence type="ECO:0000313" key="4">
    <source>
        <dbReference type="EMBL" id="KAH7939937.1"/>
    </source>
</evidence>
<dbReference type="SMART" id="SM00020">
    <property type="entry name" value="Tryp_SPc"/>
    <property type="match status" value="1"/>
</dbReference>
<proteinExistence type="inferred from homology"/>
<sequence length="187" mass="20660">MLLPDTSPVNWLHYLEDNATLSTVERPFQFGSNARPICIPEAPINILDTDTIVAGWGRLKEGGESTNHLQYTTVRVVPNEMCSAVYSWQYDSDVMYCAYRRGTDSCHGDSGGPAISLVGDRYVQVGIVSFGYGCARENISGVYTRVEAFTSWIKHEVGSFDNAYSSAVPLQLASYTVPQSPPIFQFL</sequence>
<gene>
    <name evidence="4" type="ORF">HPB52_019539</name>
</gene>
<feature type="domain" description="Peptidase S1" evidence="3">
    <location>
        <begin position="1"/>
        <end position="158"/>
    </location>
</feature>
<reference evidence="4" key="1">
    <citation type="journal article" date="2020" name="Cell">
        <title>Large-Scale Comparative Analyses of Tick Genomes Elucidate Their Genetic Diversity and Vector Capacities.</title>
        <authorList>
            <consortium name="Tick Genome and Microbiome Consortium (TIGMIC)"/>
            <person name="Jia N."/>
            <person name="Wang J."/>
            <person name="Shi W."/>
            <person name="Du L."/>
            <person name="Sun Y."/>
            <person name="Zhan W."/>
            <person name="Jiang J.F."/>
            <person name="Wang Q."/>
            <person name="Zhang B."/>
            <person name="Ji P."/>
            <person name="Bell-Sakyi L."/>
            <person name="Cui X.M."/>
            <person name="Yuan T.T."/>
            <person name="Jiang B.G."/>
            <person name="Yang W.F."/>
            <person name="Lam T.T."/>
            <person name="Chang Q.C."/>
            <person name="Ding S.J."/>
            <person name="Wang X.J."/>
            <person name="Zhu J.G."/>
            <person name="Ruan X.D."/>
            <person name="Zhao L."/>
            <person name="Wei J.T."/>
            <person name="Ye R.Z."/>
            <person name="Que T.C."/>
            <person name="Du C.H."/>
            <person name="Zhou Y.H."/>
            <person name="Cheng J.X."/>
            <person name="Dai P.F."/>
            <person name="Guo W.B."/>
            <person name="Han X.H."/>
            <person name="Huang E.J."/>
            <person name="Li L.F."/>
            <person name="Wei W."/>
            <person name="Gao Y.C."/>
            <person name="Liu J.Z."/>
            <person name="Shao H.Z."/>
            <person name="Wang X."/>
            <person name="Wang C.C."/>
            <person name="Yang T.C."/>
            <person name="Huo Q.B."/>
            <person name="Li W."/>
            <person name="Chen H.Y."/>
            <person name="Chen S.E."/>
            <person name="Zhou L.G."/>
            <person name="Ni X.B."/>
            <person name="Tian J.H."/>
            <person name="Sheng Y."/>
            <person name="Liu T."/>
            <person name="Pan Y.S."/>
            <person name="Xia L.Y."/>
            <person name="Li J."/>
            <person name="Zhao F."/>
            <person name="Cao W.C."/>
        </authorList>
    </citation>
    <scope>NUCLEOTIDE SEQUENCE</scope>
    <source>
        <strain evidence="4">Rsan-2018</strain>
    </source>
</reference>
<dbReference type="Proteomes" id="UP000821837">
    <property type="component" value="Chromosome 8"/>
</dbReference>
<dbReference type="EMBL" id="JABSTV010001254">
    <property type="protein sequence ID" value="KAH7939937.1"/>
    <property type="molecule type" value="Genomic_DNA"/>
</dbReference>
<dbReference type="SUPFAM" id="SSF50494">
    <property type="entry name" value="Trypsin-like serine proteases"/>
    <property type="match status" value="1"/>
</dbReference>
<evidence type="ECO:0000256" key="1">
    <source>
        <dbReference type="ARBA" id="ARBA00023157"/>
    </source>
</evidence>
<dbReference type="InterPro" id="IPR043504">
    <property type="entry name" value="Peptidase_S1_PA_chymotrypsin"/>
</dbReference>
<dbReference type="PANTHER" id="PTHR24253">
    <property type="entry name" value="TRANSMEMBRANE PROTEASE SERINE"/>
    <property type="match status" value="1"/>
</dbReference>
<keyword evidence="1" id="KW-1015">Disulfide bond</keyword>
<evidence type="ECO:0000256" key="2">
    <source>
        <dbReference type="ARBA" id="ARBA00024195"/>
    </source>
</evidence>